<evidence type="ECO:0000313" key="3">
    <source>
        <dbReference type="Proteomes" id="UP000221394"/>
    </source>
</evidence>
<keyword evidence="3" id="KW-1185">Reference proteome</keyword>
<dbReference type="AlphaFoldDB" id="A0A2A9EBC8"/>
<dbReference type="PANTHER" id="PTHR38011:SF11">
    <property type="entry name" value="2,5-DIAMINO-6-RIBOSYLAMINO-4(3H)-PYRIMIDINONE 5'-PHOSPHATE REDUCTASE"/>
    <property type="match status" value="1"/>
</dbReference>
<dbReference type="PANTHER" id="PTHR38011">
    <property type="entry name" value="DIHYDROFOLATE REDUCTASE FAMILY PROTEIN (AFU_ORTHOLOGUE AFUA_8G06820)"/>
    <property type="match status" value="1"/>
</dbReference>
<dbReference type="InterPro" id="IPR002734">
    <property type="entry name" value="RibDG_C"/>
</dbReference>
<dbReference type="Proteomes" id="UP000221394">
    <property type="component" value="Unassembled WGS sequence"/>
</dbReference>
<dbReference type="InterPro" id="IPR024072">
    <property type="entry name" value="DHFR-like_dom_sf"/>
</dbReference>
<sequence length="194" mass="21642">MRKVTYSMGMSLDGFIEGPDGDFQWTEPEPALFQMSIDEVKDVGVHLLGRRLYETMLYWEEIKDDPALGAQDREWTDLWNALPKVVFSRTLTDVVPSARLATGTLAEEIARLRAEPGEGDIAIGGADLAAQAADLDLVDEYLVRVFPVLVGGGKPIFALHERRVDLELLASRTFESGVVSLYYRVRHDADRETA</sequence>
<dbReference type="Gene3D" id="3.40.430.10">
    <property type="entry name" value="Dihydrofolate Reductase, subunit A"/>
    <property type="match status" value="1"/>
</dbReference>
<dbReference type="Pfam" id="PF01872">
    <property type="entry name" value="RibD_C"/>
    <property type="match status" value="1"/>
</dbReference>
<evidence type="ECO:0000313" key="2">
    <source>
        <dbReference type="EMBL" id="PFG35861.1"/>
    </source>
</evidence>
<proteinExistence type="predicted"/>
<gene>
    <name evidence="2" type="ORF">ATL41_0561</name>
</gene>
<feature type="domain" description="Bacterial bifunctional deaminase-reductase C-terminal" evidence="1">
    <location>
        <begin position="2"/>
        <end position="179"/>
    </location>
</feature>
<dbReference type="SUPFAM" id="SSF53597">
    <property type="entry name" value="Dihydrofolate reductase-like"/>
    <property type="match status" value="1"/>
</dbReference>
<organism evidence="2 3">
    <name type="scientific">Flavimobilis soli</name>
    <dbReference type="NCBI Taxonomy" id="442709"/>
    <lineage>
        <taxon>Bacteria</taxon>
        <taxon>Bacillati</taxon>
        <taxon>Actinomycetota</taxon>
        <taxon>Actinomycetes</taxon>
        <taxon>Micrococcales</taxon>
        <taxon>Jonesiaceae</taxon>
        <taxon>Flavimobilis</taxon>
    </lineage>
</organism>
<protein>
    <submittedName>
        <fullName evidence="2">Dihydrofolate reductase</fullName>
    </submittedName>
</protein>
<dbReference type="OrthoDB" id="7949219at2"/>
<dbReference type="EMBL" id="PDJH01000001">
    <property type="protein sequence ID" value="PFG35861.1"/>
    <property type="molecule type" value="Genomic_DNA"/>
</dbReference>
<accession>A0A2A9EBC8</accession>
<dbReference type="GO" id="GO:0008703">
    <property type="term" value="F:5-amino-6-(5-phosphoribosylamino)uracil reductase activity"/>
    <property type="evidence" value="ECO:0007669"/>
    <property type="project" value="InterPro"/>
</dbReference>
<dbReference type="GO" id="GO:0009231">
    <property type="term" value="P:riboflavin biosynthetic process"/>
    <property type="evidence" value="ECO:0007669"/>
    <property type="project" value="InterPro"/>
</dbReference>
<dbReference type="RefSeq" id="WP_098457101.1">
    <property type="nucleotide sequence ID" value="NZ_PDJH01000001.1"/>
</dbReference>
<comment type="caution">
    <text evidence="2">The sequence shown here is derived from an EMBL/GenBank/DDBJ whole genome shotgun (WGS) entry which is preliminary data.</text>
</comment>
<dbReference type="InterPro" id="IPR050765">
    <property type="entry name" value="Riboflavin_Biosynth_HTPR"/>
</dbReference>
<evidence type="ECO:0000259" key="1">
    <source>
        <dbReference type="Pfam" id="PF01872"/>
    </source>
</evidence>
<name>A0A2A9EBC8_9MICO</name>
<reference evidence="2 3" key="1">
    <citation type="submission" date="2017-10" db="EMBL/GenBank/DDBJ databases">
        <title>Sequencing the genomes of 1000 actinobacteria strains.</title>
        <authorList>
            <person name="Klenk H.-P."/>
        </authorList>
    </citation>
    <scope>NUCLEOTIDE SEQUENCE [LARGE SCALE GENOMIC DNA]</scope>
    <source>
        <strain evidence="2 3">DSM 21574</strain>
    </source>
</reference>